<name>A0A916YXD5_9BACT</name>
<dbReference type="Proteomes" id="UP000609064">
    <property type="component" value="Unassembled WGS sequence"/>
</dbReference>
<comment type="caution">
    <text evidence="1">The sequence shown here is derived from an EMBL/GenBank/DDBJ whole genome shotgun (WGS) entry which is preliminary data.</text>
</comment>
<accession>A0A916YXD5</accession>
<dbReference type="EMBL" id="BMKK01000006">
    <property type="protein sequence ID" value="GGD64375.1"/>
    <property type="molecule type" value="Genomic_DNA"/>
</dbReference>
<protein>
    <recommendedName>
        <fullName evidence="3">Lipoprotein</fullName>
    </recommendedName>
</protein>
<evidence type="ECO:0000313" key="2">
    <source>
        <dbReference type="Proteomes" id="UP000609064"/>
    </source>
</evidence>
<reference evidence="1" key="1">
    <citation type="journal article" date="2014" name="Int. J. Syst. Evol. Microbiol.">
        <title>Complete genome sequence of Corynebacterium casei LMG S-19264T (=DSM 44701T), isolated from a smear-ripened cheese.</title>
        <authorList>
            <consortium name="US DOE Joint Genome Institute (JGI-PGF)"/>
            <person name="Walter F."/>
            <person name="Albersmeier A."/>
            <person name="Kalinowski J."/>
            <person name="Ruckert C."/>
        </authorList>
    </citation>
    <scope>NUCLEOTIDE SEQUENCE</scope>
    <source>
        <strain evidence="1">CGMCC 1.15958</strain>
    </source>
</reference>
<gene>
    <name evidence="1" type="ORF">GCM10011514_30430</name>
</gene>
<reference evidence="1" key="2">
    <citation type="submission" date="2020-09" db="EMBL/GenBank/DDBJ databases">
        <authorList>
            <person name="Sun Q."/>
            <person name="Zhou Y."/>
        </authorList>
    </citation>
    <scope>NUCLEOTIDE SEQUENCE</scope>
    <source>
        <strain evidence="1">CGMCC 1.15958</strain>
    </source>
</reference>
<dbReference type="RefSeq" id="WP_188766977.1">
    <property type="nucleotide sequence ID" value="NZ_BMKK01000006.1"/>
</dbReference>
<dbReference type="AlphaFoldDB" id="A0A916YXD5"/>
<evidence type="ECO:0008006" key="3">
    <source>
        <dbReference type="Google" id="ProtNLM"/>
    </source>
</evidence>
<evidence type="ECO:0000313" key="1">
    <source>
        <dbReference type="EMBL" id="GGD64375.1"/>
    </source>
</evidence>
<keyword evidence="2" id="KW-1185">Reference proteome</keyword>
<sequence>MRKLLFLIIVLVSSCKNSKIANQTNQLSYLVKKIDSKNNWNIIYASKQDSIFKIIVRKEVGIINDCEKIVVGGYYLFKLHSRKKDVPDINGIKIEPINNLDIQCYSYDNETSICIEPKKGIFDLHHAENIKGLCLIK</sequence>
<dbReference type="PROSITE" id="PS51257">
    <property type="entry name" value="PROKAR_LIPOPROTEIN"/>
    <property type="match status" value="1"/>
</dbReference>
<organism evidence="1 2">
    <name type="scientific">Emticicia aquatilis</name>
    <dbReference type="NCBI Taxonomy" id="1537369"/>
    <lineage>
        <taxon>Bacteria</taxon>
        <taxon>Pseudomonadati</taxon>
        <taxon>Bacteroidota</taxon>
        <taxon>Cytophagia</taxon>
        <taxon>Cytophagales</taxon>
        <taxon>Leadbetterellaceae</taxon>
        <taxon>Emticicia</taxon>
    </lineage>
</organism>
<proteinExistence type="predicted"/>